<dbReference type="VEuPathDB" id="VectorBase:ACHR014185"/>
<reference evidence="2" key="2">
    <citation type="submission" date="2020-05" db="UniProtKB">
        <authorList>
            <consortium name="EnsemblMetazoa"/>
        </authorList>
    </citation>
    <scope>IDENTIFICATION</scope>
    <source>
        <strain evidence="2">ACHKN1017</strain>
    </source>
</reference>
<dbReference type="Proteomes" id="UP000075881">
    <property type="component" value="Unassembled WGS sequence"/>
</dbReference>
<sequence length="109" mass="11375">MAISQDEFLIGFPTFCLLKDIEDQRNRFNGEQFLEMKKQTAKESGSLVQGAGAPSSLSDVVIDGEQQPPPPPNSSEGAGTEDNNANGGSSSSSSVIVSAAAQQMEKIGA</sequence>
<reference evidence="3" key="1">
    <citation type="submission" date="2013-03" db="EMBL/GenBank/DDBJ databases">
        <title>The Genome Sequence of Anopheles christyi ACHKN1017.</title>
        <authorList>
            <consortium name="The Broad Institute Genomics Platform"/>
            <person name="Neafsey D.E."/>
            <person name="Besansky N."/>
            <person name="Walker B."/>
            <person name="Young S.K."/>
            <person name="Zeng Q."/>
            <person name="Gargeya S."/>
            <person name="Fitzgerald M."/>
            <person name="Haas B."/>
            <person name="Abouelleil A."/>
            <person name="Allen A.W."/>
            <person name="Alvarado L."/>
            <person name="Arachchi H.M."/>
            <person name="Berlin A.M."/>
            <person name="Chapman S.B."/>
            <person name="Gainer-Dewar J."/>
            <person name="Goldberg J."/>
            <person name="Griggs A."/>
            <person name="Gujja S."/>
            <person name="Hansen M."/>
            <person name="Howarth C."/>
            <person name="Imamovic A."/>
            <person name="Ireland A."/>
            <person name="Larimer J."/>
            <person name="McCowan C."/>
            <person name="Murphy C."/>
            <person name="Pearson M."/>
            <person name="Poon T.W."/>
            <person name="Priest M."/>
            <person name="Roberts A."/>
            <person name="Saif S."/>
            <person name="Shea T."/>
            <person name="Sisk P."/>
            <person name="Sykes S."/>
            <person name="Wortman J."/>
            <person name="Nusbaum C."/>
            <person name="Birren B."/>
        </authorList>
    </citation>
    <scope>NUCLEOTIDE SEQUENCE [LARGE SCALE GENOMIC DNA]</scope>
    <source>
        <strain evidence="3">ACHKN1017</strain>
    </source>
</reference>
<proteinExistence type="predicted"/>
<feature type="compositionally biased region" description="Low complexity" evidence="1">
    <location>
        <begin position="83"/>
        <end position="101"/>
    </location>
</feature>
<evidence type="ECO:0000256" key="1">
    <source>
        <dbReference type="SAM" id="MobiDB-lite"/>
    </source>
</evidence>
<protein>
    <submittedName>
        <fullName evidence="2">Uncharacterized protein</fullName>
    </submittedName>
</protein>
<name>A0A182KI95_9DIPT</name>
<dbReference type="EnsemblMetazoa" id="ACHR014185-RA">
    <property type="protein sequence ID" value="ACHR014185-PA"/>
    <property type="gene ID" value="ACHR014185"/>
</dbReference>
<evidence type="ECO:0000313" key="3">
    <source>
        <dbReference type="Proteomes" id="UP000075881"/>
    </source>
</evidence>
<keyword evidence="3" id="KW-1185">Reference proteome</keyword>
<organism evidence="2 3">
    <name type="scientific">Anopheles christyi</name>
    <dbReference type="NCBI Taxonomy" id="43041"/>
    <lineage>
        <taxon>Eukaryota</taxon>
        <taxon>Metazoa</taxon>
        <taxon>Ecdysozoa</taxon>
        <taxon>Arthropoda</taxon>
        <taxon>Hexapoda</taxon>
        <taxon>Insecta</taxon>
        <taxon>Pterygota</taxon>
        <taxon>Neoptera</taxon>
        <taxon>Endopterygota</taxon>
        <taxon>Diptera</taxon>
        <taxon>Nematocera</taxon>
        <taxon>Culicoidea</taxon>
        <taxon>Culicidae</taxon>
        <taxon>Anophelinae</taxon>
        <taxon>Anopheles</taxon>
    </lineage>
</organism>
<accession>A0A182KI95</accession>
<dbReference type="AlphaFoldDB" id="A0A182KI95"/>
<evidence type="ECO:0000313" key="2">
    <source>
        <dbReference type="EnsemblMetazoa" id="ACHR014185-PA"/>
    </source>
</evidence>
<feature type="region of interest" description="Disordered" evidence="1">
    <location>
        <begin position="39"/>
        <end position="109"/>
    </location>
</feature>